<proteinExistence type="predicted"/>
<evidence type="ECO:0000313" key="1">
    <source>
        <dbReference type="EMBL" id="MFK56952.1"/>
    </source>
</evidence>
<dbReference type="AlphaFoldDB" id="A0A3J4L1D4"/>
<dbReference type="EMBL" id="RMTL01000009">
    <property type="protein sequence ID" value="MFK56952.1"/>
    <property type="molecule type" value="Genomic_DNA"/>
</dbReference>
<dbReference type="Proteomes" id="UP000839509">
    <property type="component" value="Unassembled WGS sequence"/>
</dbReference>
<organism evidence="1">
    <name type="scientific">Salmonella enterica</name>
    <name type="common">Salmonella choleraesuis</name>
    <dbReference type="NCBI Taxonomy" id="28901"/>
    <lineage>
        <taxon>Bacteria</taxon>
        <taxon>Pseudomonadati</taxon>
        <taxon>Pseudomonadota</taxon>
        <taxon>Gammaproteobacteria</taxon>
        <taxon>Enterobacterales</taxon>
        <taxon>Enterobacteriaceae</taxon>
        <taxon>Salmonella</taxon>
    </lineage>
</organism>
<protein>
    <submittedName>
        <fullName evidence="1">DUF2732 family protein</fullName>
    </submittedName>
</protein>
<reference evidence="1" key="1">
    <citation type="submission" date="2018-11" db="EMBL/GenBank/DDBJ databases">
        <authorList>
            <consortium name="PulseNet: The National Subtyping Network for Foodborne Disease Surveillance"/>
            <person name="Tarr C.L."/>
            <person name="Trees E."/>
            <person name="Katz L.S."/>
            <person name="Carleton-Romer H.A."/>
            <person name="Stroika S."/>
            <person name="Kucerova Z."/>
            <person name="Roache K.F."/>
            <person name="Sabol A.L."/>
            <person name="Besser J."/>
            <person name="Gerner-Smidt P."/>
        </authorList>
    </citation>
    <scope>NUCLEOTIDE SEQUENCE [LARGE SCALE GENOMIC DNA]</scope>
    <source>
        <strain evidence="1">PNUSAS059842</strain>
    </source>
</reference>
<name>A0A3J4L1D4_SALER</name>
<dbReference type="Pfam" id="PF10809">
    <property type="entry name" value="DUF2732"/>
    <property type="match status" value="1"/>
</dbReference>
<comment type="caution">
    <text evidence="1">The sequence shown here is derived from an EMBL/GenBank/DDBJ whole genome shotgun (WGS) entry which is preliminary data.</text>
</comment>
<gene>
    <name evidence="1" type="ORF">EEM01_12610</name>
</gene>
<accession>A0A3J4L1D4</accession>
<sequence length="76" mass="8529">MNTLISRRFGKTTMAELLQQAINEERAHAAARFSSHLDALIRHIADAELSRVEIVELLSQESVKFHNIGLSRGESL</sequence>
<dbReference type="InterPro" id="IPR020126">
    <property type="entry name" value="DUF2732"/>
</dbReference>